<dbReference type="Proteomes" id="UP001589709">
    <property type="component" value="Unassembled WGS sequence"/>
</dbReference>
<dbReference type="RefSeq" id="WP_381347066.1">
    <property type="nucleotide sequence ID" value="NZ_JBHMCY010000031.1"/>
</dbReference>
<dbReference type="EMBL" id="JBHMCY010000031">
    <property type="protein sequence ID" value="MFB9464507.1"/>
    <property type="molecule type" value="Genomic_DNA"/>
</dbReference>
<accession>A0ABV5N2R7</accession>
<protein>
    <submittedName>
        <fullName evidence="1">Uncharacterized protein</fullName>
    </submittedName>
</protein>
<evidence type="ECO:0000313" key="1">
    <source>
        <dbReference type="EMBL" id="MFB9464507.1"/>
    </source>
</evidence>
<gene>
    <name evidence="1" type="ORF">ACFF45_17775</name>
</gene>
<sequence>MSVCEVCGESANGYLCHRHREQLAARLADLPALYVEVGECLVPRRSSWGEIVATRGGAGPCSPIDEDVLDTVNTTRAAEVMRLWRVDVQRVRWPQHSPPPPPADLTADCRWLAMELDWIVDHYPGTGDLAREVRELEGQARTIVGDPAPRPQRLGTCVAVTDDEGTVCGAVISRLPGQTRLVCRWCGTEYGPQLYLTLANFQPKKTAYH</sequence>
<comment type="caution">
    <text evidence="1">The sequence shown here is derived from an EMBL/GenBank/DDBJ whole genome shotgun (WGS) entry which is preliminary data.</text>
</comment>
<reference evidence="1 2" key="1">
    <citation type="submission" date="2024-09" db="EMBL/GenBank/DDBJ databases">
        <authorList>
            <person name="Sun Q."/>
            <person name="Mori K."/>
        </authorList>
    </citation>
    <scope>NUCLEOTIDE SEQUENCE [LARGE SCALE GENOMIC DNA]</scope>
    <source>
        <strain evidence="1 2">JCM 6917</strain>
    </source>
</reference>
<organism evidence="1 2">
    <name type="scientific">Streptomyces cinereospinus</name>
    <dbReference type="NCBI Taxonomy" id="285561"/>
    <lineage>
        <taxon>Bacteria</taxon>
        <taxon>Bacillati</taxon>
        <taxon>Actinomycetota</taxon>
        <taxon>Actinomycetes</taxon>
        <taxon>Kitasatosporales</taxon>
        <taxon>Streptomycetaceae</taxon>
        <taxon>Streptomyces</taxon>
    </lineage>
</organism>
<proteinExistence type="predicted"/>
<keyword evidence="2" id="KW-1185">Reference proteome</keyword>
<name>A0ABV5N2R7_9ACTN</name>
<evidence type="ECO:0000313" key="2">
    <source>
        <dbReference type="Proteomes" id="UP001589709"/>
    </source>
</evidence>